<dbReference type="InterPro" id="IPR050721">
    <property type="entry name" value="Trk_Ktr_HKT_K-transport"/>
</dbReference>
<dbReference type="InterPro" id="IPR036721">
    <property type="entry name" value="RCK_C_sf"/>
</dbReference>
<name>A0ABZ1C1G8_9FIRM</name>
<dbReference type="EMBL" id="CP141615">
    <property type="protein sequence ID" value="WRP18710.1"/>
    <property type="molecule type" value="Genomic_DNA"/>
</dbReference>
<gene>
    <name evidence="3" type="ORF">U7230_06865</name>
</gene>
<evidence type="ECO:0000259" key="1">
    <source>
        <dbReference type="PROSITE" id="PS51201"/>
    </source>
</evidence>
<proteinExistence type="predicted"/>
<evidence type="ECO:0000259" key="2">
    <source>
        <dbReference type="PROSITE" id="PS51202"/>
    </source>
</evidence>
<dbReference type="Pfam" id="PF02254">
    <property type="entry name" value="TrkA_N"/>
    <property type="match status" value="1"/>
</dbReference>
<dbReference type="SUPFAM" id="SSF51735">
    <property type="entry name" value="NAD(P)-binding Rossmann-fold domains"/>
    <property type="match status" value="1"/>
</dbReference>
<dbReference type="RefSeq" id="WP_324717983.1">
    <property type="nucleotide sequence ID" value="NZ_CP141615.1"/>
</dbReference>
<reference evidence="3 4" key="1">
    <citation type="journal article" date="2024" name="Front. Microbiol.">
        <title>Novel thermophilic genera Geochorda gen. nov. and Carboxydochorda gen. nov. from the deep terrestrial subsurface reveal the ecophysiological diversity in the class Limnochordia.</title>
        <authorList>
            <person name="Karnachuk O.V."/>
            <person name="Lukina A.P."/>
            <person name="Avakyan M.R."/>
            <person name="Kadnikov V.V."/>
            <person name="Begmatov S."/>
            <person name="Beletsky A.V."/>
            <person name="Vlasova K.G."/>
            <person name="Novikov A.A."/>
            <person name="Shcherbakova V.A."/>
            <person name="Mardanov A.V."/>
            <person name="Ravin N.V."/>
        </authorList>
    </citation>
    <scope>NUCLEOTIDE SEQUENCE [LARGE SCALE GENOMIC DNA]</scope>
    <source>
        <strain evidence="3 4">L945</strain>
    </source>
</reference>
<dbReference type="Gene3D" id="3.40.50.720">
    <property type="entry name" value="NAD(P)-binding Rossmann-like Domain"/>
    <property type="match status" value="1"/>
</dbReference>
<dbReference type="InterPro" id="IPR003148">
    <property type="entry name" value="RCK_N"/>
</dbReference>
<dbReference type="PANTHER" id="PTHR43833:SF7">
    <property type="entry name" value="KTR SYSTEM POTASSIUM UPTAKE PROTEIN C"/>
    <property type="match status" value="1"/>
</dbReference>
<dbReference type="Pfam" id="PF02080">
    <property type="entry name" value="TrkA_C"/>
    <property type="match status" value="1"/>
</dbReference>
<dbReference type="PANTHER" id="PTHR43833">
    <property type="entry name" value="POTASSIUM CHANNEL PROTEIN 2-RELATED-RELATED"/>
    <property type="match status" value="1"/>
</dbReference>
<dbReference type="SUPFAM" id="SSF116726">
    <property type="entry name" value="TrkA C-terminal domain-like"/>
    <property type="match status" value="1"/>
</dbReference>
<feature type="domain" description="RCK C-terminal" evidence="2">
    <location>
        <begin position="140"/>
        <end position="222"/>
    </location>
</feature>
<accession>A0ABZ1C1G8</accession>
<dbReference type="InterPro" id="IPR006037">
    <property type="entry name" value="RCK_C"/>
</dbReference>
<sequence length="222" mass="24456">MAMRRRRTRQFAVIGLGRFGSSVASTLYKQGQEVLAIDNVEDRVQEMAPHVTHAVQADATDEQAMRAIGIRNFDVVIVAIGEIEASILATSVVKGLGVRYVVAKALSDLHGRVLERVGADRVVYPERDMGVRVAHNLLSGNIIDYIELMPGYSIVEVTAKEGFIGRTLRELDFRAKYGITVLAIRRGTEVIVAPNPDTTIEKEDVLVAMGEDERLEELEALP</sequence>
<keyword evidence="4" id="KW-1185">Reference proteome</keyword>
<evidence type="ECO:0000313" key="4">
    <source>
        <dbReference type="Proteomes" id="UP001332192"/>
    </source>
</evidence>
<dbReference type="PROSITE" id="PS51202">
    <property type="entry name" value="RCK_C"/>
    <property type="match status" value="1"/>
</dbReference>
<evidence type="ECO:0000313" key="3">
    <source>
        <dbReference type="EMBL" id="WRP18710.1"/>
    </source>
</evidence>
<protein>
    <submittedName>
        <fullName evidence="3">TrkA family potassium uptake protein</fullName>
    </submittedName>
</protein>
<dbReference type="InterPro" id="IPR036291">
    <property type="entry name" value="NAD(P)-bd_dom_sf"/>
</dbReference>
<dbReference type="Gene3D" id="3.30.70.1450">
    <property type="entry name" value="Regulator of K+ conductance, C-terminal domain"/>
    <property type="match status" value="1"/>
</dbReference>
<dbReference type="Proteomes" id="UP001332192">
    <property type="component" value="Chromosome"/>
</dbReference>
<dbReference type="PROSITE" id="PS51201">
    <property type="entry name" value="RCK_N"/>
    <property type="match status" value="1"/>
</dbReference>
<organism evidence="3 4">
    <name type="scientific">Carboxydichorda subterranea</name>
    <dbReference type="NCBI Taxonomy" id="3109565"/>
    <lineage>
        <taxon>Bacteria</taxon>
        <taxon>Bacillati</taxon>
        <taxon>Bacillota</taxon>
        <taxon>Limnochordia</taxon>
        <taxon>Limnochordales</taxon>
        <taxon>Geochordaceae</taxon>
        <taxon>Carboxydichorda</taxon>
    </lineage>
</organism>
<feature type="domain" description="RCK N-terminal" evidence="1">
    <location>
        <begin position="8"/>
        <end position="123"/>
    </location>
</feature>